<organism evidence="1 2">
    <name type="scientific">Drosophila albomicans</name>
    <name type="common">Fruit fly</name>
    <dbReference type="NCBI Taxonomy" id="7291"/>
    <lineage>
        <taxon>Eukaryota</taxon>
        <taxon>Metazoa</taxon>
        <taxon>Ecdysozoa</taxon>
        <taxon>Arthropoda</taxon>
        <taxon>Hexapoda</taxon>
        <taxon>Insecta</taxon>
        <taxon>Pterygota</taxon>
        <taxon>Neoptera</taxon>
        <taxon>Endopterygota</taxon>
        <taxon>Diptera</taxon>
        <taxon>Brachycera</taxon>
        <taxon>Muscomorpha</taxon>
        <taxon>Ephydroidea</taxon>
        <taxon>Drosophilidae</taxon>
        <taxon>Drosophila</taxon>
    </lineage>
</organism>
<sequence length="101" mass="12012">MRFDNGYKPFFIDITYDLCKFLKDPQNVIVMAFYNTFKERSNMNHTCPYDHDIIVDKVWTGNLEQGFARFLPTPNGDFAIFLTFYTNNKVFSQINLYLKKT</sequence>
<protein>
    <submittedName>
        <fullName evidence="2">Uncharacterized protein LOC117566739</fullName>
    </submittedName>
</protein>
<dbReference type="SMART" id="SM00697">
    <property type="entry name" value="DM8"/>
    <property type="match status" value="1"/>
</dbReference>
<keyword evidence="1" id="KW-1185">Reference proteome</keyword>
<dbReference type="GeneID" id="117566739"/>
<dbReference type="InterPro" id="IPR010512">
    <property type="entry name" value="DUF1091"/>
</dbReference>
<dbReference type="RefSeq" id="XP_051859433.1">
    <property type="nucleotide sequence ID" value="XM_052003473.1"/>
</dbReference>
<accession>A0A9C6T4C1</accession>
<evidence type="ECO:0000313" key="2">
    <source>
        <dbReference type="RefSeq" id="XP_051859433.1"/>
    </source>
</evidence>
<dbReference type="Pfam" id="PF06477">
    <property type="entry name" value="DUF1091"/>
    <property type="match status" value="1"/>
</dbReference>
<gene>
    <name evidence="2" type="primary">LOC117566739</name>
</gene>
<dbReference type="AlphaFoldDB" id="A0A9C6T4C1"/>
<reference evidence="2" key="1">
    <citation type="submission" date="2025-08" db="UniProtKB">
        <authorList>
            <consortium name="RefSeq"/>
        </authorList>
    </citation>
    <scope>IDENTIFICATION</scope>
    <source>
        <strain evidence="2">15112-1751.03</strain>
        <tissue evidence="2">Whole Adult</tissue>
    </source>
</reference>
<dbReference type="PANTHER" id="PTHR20898:SF0">
    <property type="entry name" value="DAEDALUS ON 3-RELATED"/>
    <property type="match status" value="1"/>
</dbReference>
<dbReference type="Proteomes" id="UP000515160">
    <property type="component" value="Chromosome 3"/>
</dbReference>
<proteinExistence type="predicted"/>
<dbReference type="PANTHER" id="PTHR20898">
    <property type="entry name" value="DAEDALUS ON 3-RELATED-RELATED"/>
    <property type="match status" value="1"/>
</dbReference>
<evidence type="ECO:0000313" key="1">
    <source>
        <dbReference type="Proteomes" id="UP000515160"/>
    </source>
</evidence>
<dbReference type="OrthoDB" id="7941213at2759"/>
<name>A0A9C6T4C1_DROAB</name>